<comment type="caution">
    <text evidence="1">The sequence shown here is derived from an EMBL/GenBank/DDBJ whole genome shotgun (WGS) entry which is preliminary data.</text>
</comment>
<dbReference type="Gene3D" id="3.40.50.1820">
    <property type="entry name" value="alpha/beta hydrolase"/>
    <property type="match status" value="1"/>
</dbReference>
<dbReference type="GO" id="GO:0004180">
    <property type="term" value="F:carboxypeptidase activity"/>
    <property type="evidence" value="ECO:0007669"/>
    <property type="project" value="UniProtKB-KW"/>
</dbReference>
<dbReference type="AlphaFoldDB" id="A0A699TCY8"/>
<keyword evidence="1" id="KW-0645">Protease</keyword>
<protein>
    <submittedName>
        <fullName evidence="1">Peptidase S10, serine carboxypeptidase, alpha/beta hydrolase fold protein</fullName>
    </submittedName>
</protein>
<sequence>CRVNHKRSHESIYAFSNIWANTKSVRQALHIRQGTVENFQFTNTSIAAVFGNSHSIYYTHDIFSSLAYHKQLLTKECDALIIK</sequence>
<name>A0A699TCY8_TANCI</name>
<reference evidence="1" key="1">
    <citation type="journal article" date="2019" name="Sci. Rep.">
        <title>Draft genome of Tanacetum cinerariifolium, the natural source of mosquito coil.</title>
        <authorList>
            <person name="Yamashiro T."/>
            <person name="Shiraishi A."/>
            <person name="Satake H."/>
            <person name="Nakayama K."/>
        </authorList>
    </citation>
    <scope>NUCLEOTIDE SEQUENCE</scope>
</reference>
<keyword evidence="1" id="KW-0121">Carboxypeptidase</keyword>
<dbReference type="InterPro" id="IPR029058">
    <property type="entry name" value="AB_hydrolase_fold"/>
</dbReference>
<dbReference type="EMBL" id="BKCJ011230833">
    <property type="protein sequence ID" value="GFD07328.1"/>
    <property type="molecule type" value="Genomic_DNA"/>
</dbReference>
<organism evidence="1">
    <name type="scientific">Tanacetum cinerariifolium</name>
    <name type="common">Dalmatian daisy</name>
    <name type="synonym">Chrysanthemum cinerariifolium</name>
    <dbReference type="NCBI Taxonomy" id="118510"/>
    <lineage>
        <taxon>Eukaryota</taxon>
        <taxon>Viridiplantae</taxon>
        <taxon>Streptophyta</taxon>
        <taxon>Embryophyta</taxon>
        <taxon>Tracheophyta</taxon>
        <taxon>Spermatophyta</taxon>
        <taxon>Magnoliopsida</taxon>
        <taxon>eudicotyledons</taxon>
        <taxon>Gunneridae</taxon>
        <taxon>Pentapetalae</taxon>
        <taxon>asterids</taxon>
        <taxon>campanulids</taxon>
        <taxon>Asterales</taxon>
        <taxon>Asteraceae</taxon>
        <taxon>Asteroideae</taxon>
        <taxon>Anthemideae</taxon>
        <taxon>Anthemidinae</taxon>
        <taxon>Tanacetum</taxon>
    </lineage>
</organism>
<gene>
    <name evidence="1" type="ORF">Tci_879297</name>
</gene>
<feature type="non-terminal residue" evidence="1">
    <location>
        <position position="1"/>
    </location>
</feature>
<accession>A0A699TCY8</accession>
<evidence type="ECO:0000313" key="1">
    <source>
        <dbReference type="EMBL" id="GFD07328.1"/>
    </source>
</evidence>
<keyword evidence="1" id="KW-0378">Hydrolase</keyword>
<proteinExistence type="predicted"/>